<feature type="binding site" evidence="12">
    <location>
        <position position="203"/>
    </location>
    <ligand>
        <name>Mg(2+)</name>
        <dbReference type="ChEBI" id="CHEBI:18420"/>
    </ligand>
</feature>
<dbReference type="GO" id="GO:0046872">
    <property type="term" value="F:metal ion binding"/>
    <property type="evidence" value="ECO:0007669"/>
    <property type="project" value="UniProtKB-KW"/>
</dbReference>
<proteinExistence type="inferred from homology"/>
<keyword evidence="7 10" id="KW-0067">ATP-binding</keyword>
<keyword evidence="12" id="KW-0460">Magnesium</keyword>
<accession>A0A927FT83</accession>
<organism evidence="14 15">
    <name type="scientific">Devosia oryzisoli</name>
    <dbReference type="NCBI Taxonomy" id="2774138"/>
    <lineage>
        <taxon>Bacteria</taxon>
        <taxon>Pseudomonadati</taxon>
        <taxon>Pseudomonadota</taxon>
        <taxon>Alphaproteobacteria</taxon>
        <taxon>Hyphomicrobiales</taxon>
        <taxon>Devosiaceae</taxon>
        <taxon>Devosia</taxon>
    </lineage>
</organism>
<evidence type="ECO:0000259" key="13">
    <source>
        <dbReference type="Pfam" id="PF01636"/>
    </source>
</evidence>
<protein>
    <recommendedName>
        <fullName evidence="3">Aminoglycoside 3'-phosphotransferase</fullName>
        <ecNumber evidence="2">2.7.1.95</ecNumber>
    </recommendedName>
</protein>
<keyword evidence="8 10" id="KW-0046">Antibiotic resistance</keyword>
<reference evidence="14" key="1">
    <citation type="submission" date="2020-09" db="EMBL/GenBank/DDBJ databases">
        <title>Genome seq and assembly of Devosia sp.</title>
        <authorList>
            <person name="Chhetri G."/>
        </authorList>
    </citation>
    <scope>NUCLEOTIDE SEQUENCE</scope>
    <source>
        <strain evidence="14">PTR5</strain>
    </source>
</reference>
<feature type="active site" description="Proton acceptor" evidence="11">
    <location>
        <position position="185"/>
    </location>
</feature>
<dbReference type="Pfam" id="PF01636">
    <property type="entry name" value="APH"/>
    <property type="match status" value="1"/>
</dbReference>
<dbReference type="PIRSF" id="PIRSF000706">
    <property type="entry name" value="Kanamycin_kin"/>
    <property type="match status" value="1"/>
</dbReference>
<dbReference type="InterPro" id="IPR024165">
    <property type="entry name" value="Kan/Strep_kinase"/>
</dbReference>
<evidence type="ECO:0000256" key="2">
    <source>
        <dbReference type="ARBA" id="ARBA00012193"/>
    </source>
</evidence>
<dbReference type="GO" id="GO:0005524">
    <property type="term" value="F:ATP binding"/>
    <property type="evidence" value="ECO:0007669"/>
    <property type="project" value="UniProtKB-KW"/>
</dbReference>
<dbReference type="GO" id="GO:0046677">
    <property type="term" value="P:response to antibiotic"/>
    <property type="evidence" value="ECO:0007669"/>
    <property type="project" value="UniProtKB-KW"/>
</dbReference>
<keyword evidence="4 10" id="KW-0808">Transferase</keyword>
<dbReference type="SUPFAM" id="SSF56112">
    <property type="entry name" value="Protein kinase-like (PK-like)"/>
    <property type="match status" value="1"/>
</dbReference>
<dbReference type="PANTHER" id="PTHR21310">
    <property type="entry name" value="AMINOGLYCOSIDE PHOSPHOTRANSFERASE-RELATED-RELATED"/>
    <property type="match status" value="1"/>
</dbReference>
<dbReference type="AlphaFoldDB" id="A0A927FT83"/>
<evidence type="ECO:0000313" key="14">
    <source>
        <dbReference type="EMBL" id="MBD8064724.1"/>
    </source>
</evidence>
<evidence type="ECO:0000313" key="15">
    <source>
        <dbReference type="Proteomes" id="UP000654108"/>
    </source>
</evidence>
<dbReference type="Gene3D" id="3.30.200.20">
    <property type="entry name" value="Phosphorylase Kinase, domain 1"/>
    <property type="match status" value="1"/>
</dbReference>
<dbReference type="CDD" id="cd05150">
    <property type="entry name" value="APH"/>
    <property type="match status" value="1"/>
</dbReference>
<dbReference type="EC" id="2.7.1.95" evidence="2"/>
<evidence type="ECO:0000256" key="3">
    <source>
        <dbReference type="ARBA" id="ARBA00017903"/>
    </source>
</evidence>
<evidence type="ECO:0000256" key="4">
    <source>
        <dbReference type="ARBA" id="ARBA00022679"/>
    </source>
</evidence>
<evidence type="ECO:0000256" key="6">
    <source>
        <dbReference type="ARBA" id="ARBA00022777"/>
    </source>
</evidence>
<dbReference type="RefSeq" id="WP_191772970.1">
    <property type="nucleotide sequence ID" value="NZ_JACYFU010000001.1"/>
</dbReference>
<feature type="binding site" evidence="12">
    <location>
        <position position="190"/>
    </location>
    <ligand>
        <name>Mg(2+)</name>
        <dbReference type="ChEBI" id="CHEBI:18420"/>
    </ligand>
</feature>
<evidence type="ECO:0000256" key="11">
    <source>
        <dbReference type="PIRSR" id="PIRSR000706-1"/>
    </source>
</evidence>
<evidence type="ECO:0000256" key="12">
    <source>
        <dbReference type="PIRSR" id="PIRSR000706-2"/>
    </source>
</evidence>
<keyword evidence="15" id="KW-1185">Reference proteome</keyword>
<dbReference type="Gene3D" id="3.90.1200.10">
    <property type="match status" value="1"/>
</dbReference>
<dbReference type="PANTHER" id="PTHR21310:SF41">
    <property type="entry name" value="3'-PHOSPHOTRANSFERASE, PUTATIVE-RELATED"/>
    <property type="match status" value="1"/>
</dbReference>
<evidence type="ECO:0000256" key="10">
    <source>
        <dbReference type="PIRNR" id="PIRNR000706"/>
    </source>
</evidence>
<dbReference type="NCBIfam" id="NF033068">
    <property type="entry name" value="APH_3p"/>
    <property type="match status" value="1"/>
</dbReference>
<comment type="caution">
    <text evidence="14">The sequence shown here is derived from an EMBL/GenBank/DDBJ whole genome shotgun (WGS) entry which is preliminary data.</text>
</comment>
<comment type="catalytic activity">
    <reaction evidence="9">
        <text>kanamycin A + ATP = kanamycin 3'-phosphate + ADP + H(+)</text>
        <dbReference type="Rhea" id="RHEA:24256"/>
        <dbReference type="ChEBI" id="CHEBI:15378"/>
        <dbReference type="ChEBI" id="CHEBI:30616"/>
        <dbReference type="ChEBI" id="CHEBI:57909"/>
        <dbReference type="ChEBI" id="CHEBI:58214"/>
        <dbReference type="ChEBI" id="CHEBI:456216"/>
        <dbReference type="EC" id="2.7.1.95"/>
    </reaction>
</comment>
<dbReference type="InterPro" id="IPR051678">
    <property type="entry name" value="AGP_Transferase"/>
</dbReference>
<keyword evidence="6 10" id="KW-0418">Kinase</keyword>
<gene>
    <name evidence="14" type="ORF">IC608_04455</name>
</gene>
<sequence length="258" mass="28408">MTPPADLPESFSPLRDLAWTPITLGRSSAEVWRITLGDGNSVFVKAEPNHPLAELPGEIERLNWLTRMGFKAPRVIDAEQSAERTWLLMSAVPGRDLTHHIADPGLVVRTYAQGLKRLHALDPTHCPFDHGTAARLEDARLRLAANLVDEDDFDTDHIGWSGVQVLDWLADNPPPTGAPTVTHGDSSAPNLLALDGRFSGIVDCGRLGVADAWQDLALACRSIAYNVGQQHVAPFLAAYGAEWDETKYRYYCTLDEMF</sequence>
<evidence type="ECO:0000256" key="9">
    <source>
        <dbReference type="ARBA" id="ARBA00048925"/>
    </source>
</evidence>
<evidence type="ECO:0000256" key="1">
    <source>
        <dbReference type="ARBA" id="ARBA00006219"/>
    </source>
</evidence>
<evidence type="ECO:0000256" key="5">
    <source>
        <dbReference type="ARBA" id="ARBA00022741"/>
    </source>
</evidence>
<name>A0A927FT83_9HYPH</name>
<dbReference type="InterPro" id="IPR011009">
    <property type="entry name" value="Kinase-like_dom_sf"/>
</dbReference>
<keyword evidence="12" id="KW-0479">Metal-binding</keyword>
<dbReference type="GO" id="GO:0008910">
    <property type="term" value="F:kanamycin kinase activity"/>
    <property type="evidence" value="ECO:0007669"/>
    <property type="project" value="UniProtKB-EC"/>
</dbReference>
<comment type="similarity">
    <text evidence="1 10">Belongs to the aminoglycoside phosphotransferase family.</text>
</comment>
<evidence type="ECO:0000256" key="8">
    <source>
        <dbReference type="ARBA" id="ARBA00023251"/>
    </source>
</evidence>
<keyword evidence="5 10" id="KW-0547">Nucleotide-binding</keyword>
<evidence type="ECO:0000256" key="7">
    <source>
        <dbReference type="ARBA" id="ARBA00022840"/>
    </source>
</evidence>
<dbReference type="InterPro" id="IPR002575">
    <property type="entry name" value="Aminoglycoside_PTrfase"/>
</dbReference>
<feature type="domain" description="Aminoglycoside phosphotransferase" evidence="13">
    <location>
        <begin position="19"/>
        <end position="246"/>
    </location>
</feature>
<dbReference type="EMBL" id="JACYFU010000001">
    <property type="protein sequence ID" value="MBD8064724.1"/>
    <property type="molecule type" value="Genomic_DNA"/>
</dbReference>
<dbReference type="Proteomes" id="UP000654108">
    <property type="component" value="Unassembled WGS sequence"/>
</dbReference>